<organism evidence="1 2">
    <name type="scientific">Paenibacillus pseudetheri</name>
    <dbReference type="NCBI Taxonomy" id="2897682"/>
    <lineage>
        <taxon>Bacteria</taxon>
        <taxon>Bacillati</taxon>
        <taxon>Bacillota</taxon>
        <taxon>Bacilli</taxon>
        <taxon>Bacillales</taxon>
        <taxon>Paenibacillaceae</taxon>
        <taxon>Paenibacillus</taxon>
    </lineage>
</organism>
<proteinExistence type="predicted"/>
<gene>
    <name evidence="1" type="ORF">PAECIP111894_05920</name>
</gene>
<dbReference type="Proteomes" id="UP000838749">
    <property type="component" value="Unassembled WGS sequence"/>
</dbReference>
<keyword evidence="2" id="KW-1185">Reference proteome</keyword>
<accession>A0ABM9BKL3</accession>
<reference evidence="1" key="1">
    <citation type="submission" date="2021-12" db="EMBL/GenBank/DDBJ databases">
        <authorList>
            <person name="Criscuolo A."/>
        </authorList>
    </citation>
    <scope>NUCLEOTIDE SEQUENCE</scope>
    <source>
        <strain evidence="1">CIP111894</strain>
    </source>
</reference>
<dbReference type="EMBL" id="CAKMAB010000065">
    <property type="protein sequence ID" value="CAH1059708.1"/>
    <property type="molecule type" value="Genomic_DNA"/>
</dbReference>
<evidence type="ECO:0008006" key="3">
    <source>
        <dbReference type="Google" id="ProtNLM"/>
    </source>
</evidence>
<evidence type="ECO:0000313" key="1">
    <source>
        <dbReference type="EMBL" id="CAH1059708.1"/>
    </source>
</evidence>
<comment type="caution">
    <text evidence="1">The sequence shown here is derived from an EMBL/GenBank/DDBJ whole genome shotgun (WGS) entry which is preliminary data.</text>
</comment>
<protein>
    <recommendedName>
        <fullName evidence="3">DUF2642 domain-containing protein</fullName>
    </recommendedName>
</protein>
<name>A0ABM9BKL3_9BACL</name>
<dbReference type="InterPro" id="IPR020139">
    <property type="entry name" value="DUF2642"/>
</dbReference>
<dbReference type="Pfam" id="PF10842">
    <property type="entry name" value="DUF2642"/>
    <property type="match status" value="1"/>
</dbReference>
<evidence type="ECO:0000313" key="2">
    <source>
        <dbReference type="Proteomes" id="UP000838749"/>
    </source>
</evidence>
<sequence>MLNYPMNQINSMHQMHQMPQSIVVYPVDPYVVETLKSIIGKQVVLETTRGGVSGCVVDVKPDHVVLDTRGRKFFVRICEIVWIMPE</sequence>